<comment type="caution">
    <text evidence="1">The sequence shown here is derived from an EMBL/GenBank/DDBJ whole genome shotgun (WGS) entry which is preliminary data.</text>
</comment>
<dbReference type="AlphaFoldDB" id="A0ABD3EXH4"/>
<name>A0ABD3EXH4_9STRA</name>
<evidence type="ECO:0000313" key="1">
    <source>
        <dbReference type="EMBL" id="KAL3658986.1"/>
    </source>
</evidence>
<reference evidence="1 2" key="1">
    <citation type="submission" date="2024-09" db="EMBL/GenBank/DDBJ databases">
        <title>Genome sequencing and assembly of Phytophthora oleae, isolate VK10A, causative agent of rot of olive drupes.</title>
        <authorList>
            <person name="Conti Taguali S."/>
            <person name="Riolo M."/>
            <person name="La Spada F."/>
            <person name="Cacciola S.O."/>
            <person name="Dionisio G."/>
        </authorList>
    </citation>
    <scope>NUCLEOTIDE SEQUENCE [LARGE SCALE GENOMIC DNA]</scope>
    <source>
        <strain evidence="1 2">VK10A</strain>
    </source>
</reference>
<organism evidence="1 2">
    <name type="scientific">Phytophthora oleae</name>
    <dbReference type="NCBI Taxonomy" id="2107226"/>
    <lineage>
        <taxon>Eukaryota</taxon>
        <taxon>Sar</taxon>
        <taxon>Stramenopiles</taxon>
        <taxon>Oomycota</taxon>
        <taxon>Peronosporomycetes</taxon>
        <taxon>Peronosporales</taxon>
        <taxon>Peronosporaceae</taxon>
        <taxon>Phytophthora</taxon>
    </lineage>
</organism>
<evidence type="ECO:0008006" key="3">
    <source>
        <dbReference type="Google" id="ProtNLM"/>
    </source>
</evidence>
<dbReference type="EMBL" id="JBIMZQ010000049">
    <property type="protein sequence ID" value="KAL3658986.1"/>
    <property type="molecule type" value="Genomic_DNA"/>
</dbReference>
<proteinExistence type="predicted"/>
<keyword evidence="2" id="KW-1185">Reference proteome</keyword>
<accession>A0ABD3EXH4</accession>
<gene>
    <name evidence="1" type="ORF">V7S43_015871</name>
</gene>
<evidence type="ECO:0000313" key="2">
    <source>
        <dbReference type="Proteomes" id="UP001632037"/>
    </source>
</evidence>
<sequence length="101" mass="11050">MSSEGELRDKEADARVTFAKLRTEQKQAHEVLKSSRHREANMFELAEASISLASGVVKNSHVVGPHLTNCYQQLGELISGVDSATGGFPPHCVPRDKEYGL</sequence>
<protein>
    <recommendedName>
        <fullName evidence="3">Tubulin-specific chaperone A</fullName>
    </recommendedName>
</protein>
<dbReference type="Proteomes" id="UP001632037">
    <property type="component" value="Unassembled WGS sequence"/>
</dbReference>